<dbReference type="Proteomes" id="UP000006559">
    <property type="component" value="Chromosome"/>
</dbReference>
<comment type="similarity">
    <text evidence="5">Belongs to the peptidase C1 family.</text>
</comment>
<name>Q1WSR9_LIGS1</name>
<dbReference type="RefSeq" id="WP_011476236.1">
    <property type="nucleotide sequence ID" value="NC_007929.1"/>
</dbReference>
<comment type="subcellular location">
    <subcellularLocation>
        <location evidence="1">Cytoplasm</location>
    </subcellularLocation>
</comment>
<keyword evidence="8" id="KW-1185">Reference proteome</keyword>
<dbReference type="AlphaFoldDB" id="Q1WSR9"/>
<organism evidence="7 8">
    <name type="scientific">Ligilactobacillus salivarius (strain UCC118)</name>
    <name type="common">Lactobacillus salivarius</name>
    <dbReference type="NCBI Taxonomy" id="362948"/>
    <lineage>
        <taxon>Bacteria</taxon>
        <taxon>Bacillati</taxon>
        <taxon>Bacillota</taxon>
        <taxon>Bacilli</taxon>
        <taxon>Lactobacillales</taxon>
        <taxon>Lactobacillaceae</taxon>
        <taxon>Ligilactobacillus</taxon>
    </lineage>
</organism>
<evidence type="ECO:0000256" key="2">
    <source>
        <dbReference type="ARBA" id="ARBA00022670"/>
    </source>
</evidence>
<dbReference type="PANTHER" id="PTHR10363">
    <property type="entry name" value="BLEOMYCIN HYDROLASE"/>
    <property type="match status" value="1"/>
</dbReference>
<dbReference type="MEROPS" id="C01.086"/>
<dbReference type="GO" id="GO:0006508">
    <property type="term" value="P:proteolysis"/>
    <property type="evidence" value="ECO:0007669"/>
    <property type="project" value="UniProtKB-KW"/>
</dbReference>
<dbReference type="PROSITE" id="PS00639">
    <property type="entry name" value="THIOL_PROTEASE_HIS"/>
    <property type="match status" value="1"/>
</dbReference>
<keyword evidence="5 7" id="KW-0031">Aminopeptidase</keyword>
<dbReference type="GO" id="GO:0043418">
    <property type="term" value="P:homocysteine catabolic process"/>
    <property type="evidence" value="ECO:0007669"/>
    <property type="project" value="TreeGrafter"/>
</dbReference>
<evidence type="ECO:0000256" key="1">
    <source>
        <dbReference type="ARBA" id="ARBA00004496"/>
    </source>
</evidence>
<proteinExistence type="inferred from homology"/>
<dbReference type="PANTHER" id="PTHR10363:SF2">
    <property type="entry name" value="BLEOMYCIN HYDROLASE"/>
    <property type="match status" value="1"/>
</dbReference>
<sequence>MSEAISSEQLSKFHQLIEDDPKSRVLERAVSKNGILTTSADFHSEVNMDPVFSIDLDTGDVANQKQSGRCWMFAALNTMRHDLKNRFGVAKDFELSQSYTFFWDKLEKSNYFYENVIKTASLPTSDRKVSWLMTTPQQDGGQWDMITAIIRKYGVVPKSVMPESYNSSKSNELNSTLNLKLRKDAVDLRELVNSNASSEEVASFKEKKLAEIYRILVYTLGEPPVKFDFEYRDSDNNYHIDQDLTPQTFFEKYVNWNLDDYVSIINAPTDDKPYNHMYTIEMLGNVLGEREVRHLNVDMNTFRQVAIKQLESGESVWFGCDVGQESDRKKGIMDTELYHKDELFDVDFSMSKAERLDYSESLMTHAMVLTGVDLVNGTPTKWKVENSWGDKVGTKGFFVMSNNWMEEYCYQVVVNKKFLPEELQKVLTEEPKVLAPWDPMGSLA</sequence>
<dbReference type="PATRIC" id="fig|362948.14.peg.1327"/>
<dbReference type="OrthoDB" id="1111399at2"/>
<keyword evidence="3 5" id="KW-0378">Hydrolase</keyword>
<feature type="active site" evidence="6">
    <location>
        <position position="365"/>
    </location>
</feature>
<evidence type="ECO:0000313" key="8">
    <source>
        <dbReference type="Proteomes" id="UP000006559"/>
    </source>
</evidence>
<dbReference type="SUPFAM" id="SSF54001">
    <property type="entry name" value="Cysteine proteinases"/>
    <property type="match status" value="1"/>
</dbReference>
<dbReference type="PIRSF" id="PIRSF005700">
    <property type="entry name" value="PepC"/>
    <property type="match status" value="1"/>
</dbReference>
<dbReference type="HOGENOM" id="CLU_038600_0_1_9"/>
<feature type="active site" evidence="6">
    <location>
        <position position="386"/>
    </location>
</feature>
<dbReference type="InterPro" id="IPR000169">
    <property type="entry name" value="Pept_cys_AS"/>
</dbReference>
<dbReference type="Gene3D" id="3.90.70.10">
    <property type="entry name" value="Cysteine proteinases"/>
    <property type="match status" value="1"/>
</dbReference>
<dbReference type="Pfam" id="PF03051">
    <property type="entry name" value="Peptidase_C1_2"/>
    <property type="match status" value="1"/>
</dbReference>
<dbReference type="CDD" id="cd00585">
    <property type="entry name" value="Peptidase_C1B"/>
    <property type="match status" value="1"/>
</dbReference>
<evidence type="ECO:0000256" key="4">
    <source>
        <dbReference type="ARBA" id="ARBA00022807"/>
    </source>
</evidence>
<keyword evidence="2 5" id="KW-0645">Protease</keyword>
<dbReference type="GO" id="GO:0070005">
    <property type="term" value="F:cysteine-type aminopeptidase activity"/>
    <property type="evidence" value="ECO:0007669"/>
    <property type="project" value="InterPro"/>
</dbReference>
<accession>Q1WSR9</accession>
<evidence type="ECO:0000256" key="6">
    <source>
        <dbReference type="PIRSR" id="PIRSR005700-1"/>
    </source>
</evidence>
<dbReference type="InterPro" id="IPR004134">
    <property type="entry name" value="Peptidase_C1B"/>
</dbReference>
<keyword evidence="4 5" id="KW-0788">Thiol protease</keyword>
<dbReference type="EMBL" id="CP000233">
    <property type="protein sequence ID" value="ABE00060.1"/>
    <property type="molecule type" value="Genomic_DNA"/>
</dbReference>
<dbReference type="InterPro" id="IPR038765">
    <property type="entry name" value="Papain-like_cys_pep_sf"/>
</dbReference>
<gene>
    <name evidence="7" type="primary">pepC</name>
    <name evidence="7" type="ordered locus">LSL_1253</name>
</gene>
<evidence type="ECO:0000313" key="7">
    <source>
        <dbReference type="EMBL" id="ABE00060.1"/>
    </source>
</evidence>
<dbReference type="InterPro" id="IPR025660">
    <property type="entry name" value="Pept_his_AS"/>
</dbReference>
<dbReference type="PROSITE" id="PS00139">
    <property type="entry name" value="THIOL_PROTEASE_CYS"/>
    <property type="match status" value="1"/>
</dbReference>
<dbReference type="GO" id="GO:0009636">
    <property type="term" value="P:response to toxic substance"/>
    <property type="evidence" value="ECO:0007669"/>
    <property type="project" value="TreeGrafter"/>
</dbReference>
<dbReference type="GO" id="GO:0005737">
    <property type="term" value="C:cytoplasm"/>
    <property type="evidence" value="ECO:0007669"/>
    <property type="project" value="UniProtKB-SubCell"/>
</dbReference>
<dbReference type="STRING" id="362948.LSL_1253"/>
<dbReference type="KEGG" id="lsl:LSL_1253"/>
<protein>
    <recommendedName>
        <fullName evidence="5">Aminopeptidase</fullName>
    </recommendedName>
</protein>
<feature type="active site" evidence="6">
    <location>
        <position position="70"/>
    </location>
</feature>
<reference evidence="7 8" key="1">
    <citation type="journal article" date="2006" name="Proc. Natl. Acad. Sci. U.S.A.">
        <title>Multireplicon genome architecture of Lactobacillus salivarius.</title>
        <authorList>
            <person name="Claesson M.J."/>
            <person name="Li Y."/>
            <person name="Leahy S."/>
            <person name="Canchaya C."/>
            <person name="van Pijkeren J.P."/>
            <person name="Cerdeno-Tarraga A.M."/>
            <person name="Parkhill J."/>
            <person name="Flynn S."/>
            <person name="O'Sullivan G.C."/>
            <person name="Collins J.K."/>
            <person name="Higgins D."/>
            <person name="Shanahan F."/>
            <person name="Fitzgerald G.F."/>
            <person name="van Sinderen D."/>
            <person name="O'Toole P.W."/>
        </authorList>
    </citation>
    <scope>NUCLEOTIDE SEQUENCE [LARGE SCALE GENOMIC DNA]</scope>
    <source>
        <strain evidence="7 8">UCC118</strain>
    </source>
</reference>
<evidence type="ECO:0000256" key="3">
    <source>
        <dbReference type="ARBA" id="ARBA00022801"/>
    </source>
</evidence>
<evidence type="ECO:0000256" key="5">
    <source>
        <dbReference type="PIRNR" id="PIRNR005700"/>
    </source>
</evidence>